<keyword evidence="5 13" id="KW-0770">Synapse</keyword>
<keyword evidence="7 13" id="KW-0472">Membrane</keyword>
<evidence type="ECO:0000256" key="3">
    <source>
        <dbReference type="ARBA" id="ARBA00022692"/>
    </source>
</evidence>
<evidence type="ECO:0000256" key="2">
    <source>
        <dbReference type="ARBA" id="ARBA00022553"/>
    </source>
</evidence>
<dbReference type="AlphaFoldDB" id="A0A4W6E6M3"/>
<dbReference type="STRING" id="8187.ENSLCAP00010032744"/>
<evidence type="ECO:0000256" key="9">
    <source>
        <dbReference type="ARBA" id="ARBA00023170"/>
    </source>
</evidence>
<keyword evidence="4 13" id="KW-1133">Transmembrane helix</keyword>
<organism evidence="16 17">
    <name type="scientific">Lates calcarifer</name>
    <name type="common">Barramundi</name>
    <name type="synonym">Holocentrus calcarifer</name>
    <dbReference type="NCBI Taxonomy" id="8187"/>
    <lineage>
        <taxon>Eukaryota</taxon>
        <taxon>Metazoa</taxon>
        <taxon>Chordata</taxon>
        <taxon>Craniata</taxon>
        <taxon>Vertebrata</taxon>
        <taxon>Euteleostomi</taxon>
        <taxon>Actinopterygii</taxon>
        <taxon>Neopterygii</taxon>
        <taxon>Teleostei</taxon>
        <taxon>Neoteleostei</taxon>
        <taxon>Acanthomorphata</taxon>
        <taxon>Carangaria</taxon>
        <taxon>Carangaria incertae sedis</taxon>
        <taxon>Centropomidae</taxon>
        <taxon>Lates</taxon>
    </lineage>
</organism>
<dbReference type="PRINTS" id="PR00237">
    <property type="entry name" value="GPCRRHODOPSN"/>
</dbReference>
<evidence type="ECO:0000256" key="5">
    <source>
        <dbReference type="ARBA" id="ARBA00023018"/>
    </source>
</evidence>
<dbReference type="PRINTS" id="PR00243">
    <property type="entry name" value="MUSCARINICR"/>
</dbReference>
<dbReference type="InterPro" id="IPR000276">
    <property type="entry name" value="GPCR_Rhodpsn"/>
</dbReference>
<evidence type="ECO:0000256" key="8">
    <source>
        <dbReference type="ARBA" id="ARBA00023157"/>
    </source>
</evidence>
<feature type="compositionally biased region" description="Basic and acidic residues" evidence="14">
    <location>
        <begin position="255"/>
        <end position="268"/>
    </location>
</feature>
<reference evidence="17" key="1">
    <citation type="submission" date="2015-09" db="EMBL/GenBank/DDBJ databases">
        <authorList>
            <person name="Sai Rama Sridatta P."/>
        </authorList>
    </citation>
    <scope>NUCLEOTIDE SEQUENCE [LARGE SCALE GENOMIC DNA]</scope>
</reference>
<keyword evidence="17" id="KW-1185">Reference proteome</keyword>
<evidence type="ECO:0000256" key="4">
    <source>
        <dbReference type="ARBA" id="ARBA00022989"/>
    </source>
</evidence>
<dbReference type="SUPFAM" id="SSF81321">
    <property type="entry name" value="Family A G protein-coupled receptor-like"/>
    <property type="match status" value="1"/>
</dbReference>
<feature type="transmembrane region" description="Helical" evidence="13">
    <location>
        <begin position="364"/>
        <end position="382"/>
    </location>
</feature>
<feature type="region of interest" description="Disordered" evidence="14">
    <location>
        <begin position="220"/>
        <end position="333"/>
    </location>
</feature>
<proteinExistence type="inferred from homology"/>
<sequence>METLNSSHPTNITSIFSGSPYTTVEIVLIILVAGSLSLITVIGNILVMLSIKVNRNLQTVNNYFLFSLACADLIIGICSMNLYTVYIVIGYWPLGAVVCDLWLAVDYVVSNASVMNLLIISFDRYFCVTKPLSYPARRSTKMAGLMIAAAWVLSFILWAPAILFWQFIVGGRTVPAGECYIQFFSNPAVTFGTAIAAFYLPVAIMIHLYWRISKASRSRVRRESRKTSGTSLGEGPSHSQEEGCESQNNCITTREAQDEAGDGKEKEMLQQQQNGSGPCTEEGNDQVESESIQPSTSKDIAAVPASSQRGSNGRKKTNQTQPPSPENSAADRQSLVTRTLFKVTKQSAVAKWKKKGISSREKKVTRTIMAILVAFVATWTPYNVMVLINTFCSICIPNSLWTIGYWLCYINSTINPACYALCNATFKNTFKHLLLCQYKNIRAAR</sequence>
<evidence type="ECO:0000256" key="10">
    <source>
        <dbReference type="ARBA" id="ARBA00023224"/>
    </source>
</evidence>
<evidence type="ECO:0000256" key="1">
    <source>
        <dbReference type="ARBA" id="ARBA00022475"/>
    </source>
</evidence>
<dbReference type="PROSITE" id="PS50262">
    <property type="entry name" value="G_PROTEIN_RECEP_F1_2"/>
    <property type="match status" value="1"/>
</dbReference>
<dbReference type="PANTHER" id="PTHR24247">
    <property type="entry name" value="5-HYDROXYTRYPTAMINE RECEPTOR"/>
    <property type="match status" value="1"/>
</dbReference>
<dbReference type="PANTHER" id="PTHR24247:SF207">
    <property type="entry name" value="MUSCARINIC ACETYLCHOLINE RECEPTOR M2"/>
    <property type="match status" value="1"/>
</dbReference>
<dbReference type="InParanoid" id="A0A4W6E6M3"/>
<evidence type="ECO:0000313" key="16">
    <source>
        <dbReference type="Ensembl" id="ENSLCAP00010032744.1"/>
    </source>
</evidence>
<evidence type="ECO:0000256" key="7">
    <source>
        <dbReference type="ARBA" id="ARBA00023136"/>
    </source>
</evidence>
<dbReference type="KEGG" id="lcf:108875222"/>
<feature type="compositionally biased region" description="Polar residues" evidence="14">
    <location>
        <begin position="318"/>
        <end position="333"/>
    </location>
</feature>
<dbReference type="GO" id="GO:0030425">
    <property type="term" value="C:dendrite"/>
    <property type="evidence" value="ECO:0007669"/>
    <property type="project" value="TreeGrafter"/>
</dbReference>
<evidence type="ECO:0000256" key="6">
    <source>
        <dbReference type="ARBA" id="ARBA00023040"/>
    </source>
</evidence>
<dbReference type="InterPro" id="IPR017452">
    <property type="entry name" value="GPCR_Rhodpsn_7TM"/>
</dbReference>
<dbReference type="GO" id="GO:0045211">
    <property type="term" value="C:postsynaptic membrane"/>
    <property type="evidence" value="ECO:0007669"/>
    <property type="project" value="UniProtKB-SubCell"/>
</dbReference>
<accession>A0A4W6E6M3</accession>
<keyword evidence="11 13" id="KW-0628">Postsynaptic cell membrane</keyword>
<feature type="transmembrane region" description="Helical" evidence="13">
    <location>
        <begin position="188"/>
        <end position="212"/>
    </location>
</feature>
<feature type="domain" description="G-protein coupled receptors family 1 profile" evidence="15">
    <location>
        <begin position="43"/>
        <end position="419"/>
    </location>
</feature>
<dbReference type="Proteomes" id="UP000694890">
    <property type="component" value="Linkage group LG10"/>
</dbReference>
<comment type="caution">
    <text evidence="13">Lacks conserved residue(s) required for the propagation of feature annotation.</text>
</comment>
<dbReference type="GO" id="GO:0006940">
    <property type="term" value="P:regulation of smooth muscle contraction"/>
    <property type="evidence" value="ECO:0007669"/>
    <property type="project" value="TreeGrafter"/>
</dbReference>
<dbReference type="GeneID" id="108875222"/>
<dbReference type="RefSeq" id="XP_018519491.1">
    <property type="nucleotide sequence ID" value="XM_018663975.2"/>
</dbReference>
<keyword evidence="10 12" id="KW-0807">Transducer</keyword>
<evidence type="ECO:0000256" key="11">
    <source>
        <dbReference type="ARBA" id="ARBA00023257"/>
    </source>
</evidence>
<comment type="function">
    <text evidence="13">The muscarinic acetylcholine receptor mediates various cellular responses, including inhibition of adenylate cyclase, breakdown of phosphoinositides and modulation of potassium channels through the action of G proteins.</text>
</comment>
<dbReference type="Proteomes" id="UP000314980">
    <property type="component" value="Unassembled WGS sequence"/>
</dbReference>
<feature type="compositionally biased region" description="Polar residues" evidence="14">
    <location>
        <begin position="289"/>
        <end position="298"/>
    </location>
</feature>
<evidence type="ECO:0000256" key="14">
    <source>
        <dbReference type="SAM" id="MobiDB-lite"/>
    </source>
</evidence>
<keyword evidence="6 12" id="KW-0297">G-protein coupled receptor</keyword>
<reference evidence="18" key="2">
    <citation type="submission" date="2025-04" db="UniProtKB">
        <authorList>
            <consortium name="RefSeq"/>
        </authorList>
    </citation>
    <scope>IDENTIFICATION</scope>
    <source>
        <tissue evidence="18">Brain</tissue>
    </source>
</reference>
<keyword evidence="2" id="KW-0597">Phosphoprotein</keyword>
<comment type="similarity">
    <text evidence="13">Belongs to the G-protein coupled receptor 1 family. Muscarinic acetylcholine receptor subfamily.</text>
</comment>
<dbReference type="GO" id="GO:0004993">
    <property type="term" value="F:G protein-coupled serotonin receptor activity"/>
    <property type="evidence" value="ECO:0007669"/>
    <property type="project" value="TreeGrafter"/>
</dbReference>
<dbReference type="InterPro" id="IPR000995">
    <property type="entry name" value="Musac_Ach_rcpt"/>
</dbReference>
<dbReference type="CDD" id="cd15297">
    <property type="entry name" value="7tmA_mAChR_M2"/>
    <property type="match status" value="1"/>
</dbReference>
<keyword evidence="1 13" id="KW-1003">Cell membrane</keyword>
<dbReference type="GO" id="GO:0007197">
    <property type="term" value="P:adenylate cyclase-inhibiting G protein-coupled acetylcholine receptor signaling pathway"/>
    <property type="evidence" value="ECO:0007669"/>
    <property type="project" value="TreeGrafter"/>
</dbReference>
<dbReference type="OrthoDB" id="10071887at2759"/>
<keyword evidence="8" id="KW-1015">Disulfide bond</keyword>
<feature type="transmembrane region" description="Helical" evidence="13">
    <location>
        <begin position="101"/>
        <end position="122"/>
    </location>
</feature>
<evidence type="ECO:0000256" key="12">
    <source>
        <dbReference type="RuleBase" id="RU000688"/>
    </source>
</evidence>
<protein>
    <recommendedName>
        <fullName evidence="13">Muscarinic acetylcholine receptor</fullName>
    </recommendedName>
</protein>
<feature type="compositionally biased region" description="Polar residues" evidence="14">
    <location>
        <begin position="245"/>
        <end position="254"/>
    </location>
</feature>
<comment type="subcellular location">
    <subcellularLocation>
        <location evidence="13">Cell membrane</location>
        <topology evidence="13">Multi-pass membrane protein</topology>
    </subcellularLocation>
    <subcellularLocation>
        <location evidence="13">Postsynaptic cell membrane</location>
        <topology evidence="13">Multi-pass membrane protein</topology>
    </subcellularLocation>
</comment>
<evidence type="ECO:0000313" key="17">
    <source>
        <dbReference type="Proteomes" id="UP000314980"/>
    </source>
</evidence>
<dbReference type="GO" id="GO:0007187">
    <property type="term" value="P:G protein-coupled receptor signaling pathway, coupled to cyclic nucleotide second messenger"/>
    <property type="evidence" value="ECO:0007669"/>
    <property type="project" value="TreeGrafter"/>
</dbReference>
<dbReference type="PROSITE" id="PS00237">
    <property type="entry name" value="G_PROTEIN_RECEP_F1_1"/>
    <property type="match status" value="1"/>
</dbReference>
<dbReference type="GO" id="GO:0016907">
    <property type="term" value="F:G protein-coupled acetylcholine receptor activity"/>
    <property type="evidence" value="ECO:0007669"/>
    <property type="project" value="UniProtKB-UniRule"/>
</dbReference>
<feature type="transmembrane region" description="Helical" evidence="13">
    <location>
        <begin position="143"/>
        <end position="168"/>
    </location>
</feature>
<evidence type="ECO:0000259" key="15">
    <source>
        <dbReference type="PROSITE" id="PS50262"/>
    </source>
</evidence>
<feature type="transmembrane region" description="Helical" evidence="13">
    <location>
        <begin position="63"/>
        <end position="89"/>
    </location>
</feature>
<dbReference type="Ensembl" id="ENSLCAT00010033529.1">
    <property type="protein sequence ID" value="ENSLCAP00010032744.1"/>
    <property type="gene ID" value="ENSLCAG00010015438.1"/>
</dbReference>
<keyword evidence="3 12" id="KW-0812">Transmembrane</keyword>
<gene>
    <name evidence="16" type="primary">CHRM2</name>
    <name evidence="18" type="synonym">LOC108875222</name>
</gene>
<evidence type="ECO:0000256" key="13">
    <source>
        <dbReference type="RuleBase" id="RU361191"/>
    </source>
</evidence>
<dbReference type="FunFam" id="1.20.1070.10:FF:000041">
    <property type="entry name" value="Muscarinic acetylcholine receptor"/>
    <property type="match status" value="1"/>
</dbReference>
<keyword evidence="9 12" id="KW-0675">Receptor</keyword>
<dbReference type="GeneTree" id="ENSGT00940000158940"/>
<name>A0A4W6E6M3_LATCA</name>
<dbReference type="Gene3D" id="1.20.1070.10">
    <property type="entry name" value="Rhodopsin 7-helix transmembrane proteins"/>
    <property type="match status" value="2"/>
</dbReference>
<reference evidence="16" key="3">
    <citation type="submission" date="2025-05" db="UniProtKB">
        <authorList>
            <consortium name="Ensembl"/>
        </authorList>
    </citation>
    <scope>IDENTIFICATION</scope>
</reference>
<dbReference type="FunFam" id="1.20.1070.10:FF:000038">
    <property type="entry name" value="Muscarinic acetylcholine receptor"/>
    <property type="match status" value="1"/>
</dbReference>
<evidence type="ECO:0000313" key="18">
    <source>
        <dbReference type="RefSeq" id="XP_018519491.1"/>
    </source>
</evidence>
<feature type="transmembrane region" description="Helical" evidence="13">
    <location>
        <begin position="26"/>
        <end position="51"/>
    </location>
</feature>
<dbReference type="Pfam" id="PF00001">
    <property type="entry name" value="7tm_1"/>
    <property type="match status" value="1"/>
</dbReference>